<dbReference type="GO" id="GO:0043023">
    <property type="term" value="F:ribosomal large subunit binding"/>
    <property type="evidence" value="ECO:0007669"/>
    <property type="project" value="TreeGrafter"/>
</dbReference>
<protein>
    <submittedName>
        <fullName evidence="2">Ribosomal silencing factor RsfA</fullName>
    </submittedName>
</protein>
<dbReference type="InterPro" id="IPR043519">
    <property type="entry name" value="NT_sf"/>
</dbReference>
<dbReference type="SUPFAM" id="SSF81301">
    <property type="entry name" value="Nucleotidyltransferase"/>
    <property type="match status" value="1"/>
</dbReference>
<sequence>MPNTPGERFEELRALILTALEDMKAENIVQLDVKGKTSVTDLLIIASGASSRHVKAIGANVATEAKKNGSRPLGIEGEADGEWVLVDLGDIVVHVMQPHIREFYDLEKLWSFEEHAELVAHQSS</sequence>
<proteinExistence type="inferred from homology"/>
<dbReference type="PANTHER" id="PTHR21043:SF0">
    <property type="entry name" value="MITOCHONDRIAL ASSEMBLY OF RIBOSOMAL LARGE SUBUNIT PROTEIN 1"/>
    <property type="match status" value="1"/>
</dbReference>
<dbReference type="Pfam" id="PF02410">
    <property type="entry name" value="RsfS"/>
    <property type="match status" value="1"/>
</dbReference>
<dbReference type="EMBL" id="UOFJ01000121">
    <property type="protein sequence ID" value="VAW63834.1"/>
    <property type="molecule type" value="Genomic_DNA"/>
</dbReference>
<dbReference type="GO" id="GO:0017148">
    <property type="term" value="P:negative regulation of translation"/>
    <property type="evidence" value="ECO:0007669"/>
    <property type="project" value="TreeGrafter"/>
</dbReference>
<dbReference type="AlphaFoldDB" id="A0A3B0Y5J8"/>
<evidence type="ECO:0000256" key="1">
    <source>
        <dbReference type="ARBA" id="ARBA00010574"/>
    </source>
</evidence>
<accession>A0A3B0Y5J8</accession>
<dbReference type="HAMAP" id="MF_01477">
    <property type="entry name" value="Iojap_RsfS"/>
    <property type="match status" value="1"/>
</dbReference>
<name>A0A3B0Y5J8_9ZZZZ</name>
<organism evidence="2">
    <name type="scientific">hydrothermal vent metagenome</name>
    <dbReference type="NCBI Taxonomy" id="652676"/>
    <lineage>
        <taxon>unclassified sequences</taxon>
        <taxon>metagenomes</taxon>
        <taxon>ecological metagenomes</taxon>
    </lineage>
</organism>
<evidence type="ECO:0000313" key="2">
    <source>
        <dbReference type="EMBL" id="VAW63834.1"/>
    </source>
</evidence>
<comment type="similarity">
    <text evidence="1">Belongs to the Iojap/RsfS family.</text>
</comment>
<dbReference type="InterPro" id="IPR004394">
    <property type="entry name" value="Iojap/RsfS/C7orf30"/>
</dbReference>
<reference evidence="2" key="1">
    <citation type="submission" date="2018-06" db="EMBL/GenBank/DDBJ databases">
        <authorList>
            <person name="Zhirakovskaya E."/>
        </authorList>
    </citation>
    <scope>NUCLEOTIDE SEQUENCE</scope>
</reference>
<dbReference type="Gene3D" id="3.30.460.10">
    <property type="entry name" value="Beta Polymerase, domain 2"/>
    <property type="match status" value="1"/>
</dbReference>
<dbReference type="NCBIfam" id="TIGR00090">
    <property type="entry name" value="rsfS_iojap_ybeB"/>
    <property type="match status" value="1"/>
</dbReference>
<gene>
    <name evidence="2" type="ORF">MNBD_GAMMA10-611</name>
</gene>
<dbReference type="GO" id="GO:0090071">
    <property type="term" value="P:negative regulation of ribosome biogenesis"/>
    <property type="evidence" value="ECO:0007669"/>
    <property type="project" value="TreeGrafter"/>
</dbReference>
<dbReference type="PANTHER" id="PTHR21043">
    <property type="entry name" value="IOJAP SUPERFAMILY ORTHOLOG"/>
    <property type="match status" value="1"/>
</dbReference>